<organism evidence="2">
    <name type="scientific">Anguilla anguilla</name>
    <name type="common">European freshwater eel</name>
    <name type="synonym">Muraena anguilla</name>
    <dbReference type="NCBI Taxonomy" id="7936"/>
    <lineage>
        <taxon>Eukaryota</taxon>
        <taxon>Metazoa</taxon>
        <taxon>Chordata</taxon>
        <taxon>Craniata</taxon>
        <taxon>Vertebrata</taxon>
        <taxon>Euteleostomi</taxon>
        <taxon>Actinopterygii</taxon>
        <taxon>Neopterygii</taxon>
        <taxon>Teleostei</taxon>
        <taxon>Anguilliformes</taxon>
        <taxon>Anguillidae</taxon>
        <taxon>Anguilla</taxon>
    </lineage>
</organism>
<proteinExistence type="predicted"/>
<evidence type="ECO:0000256" key="1">
    <source>
        <dbReference type="SAM" id="MobiDB-lite"/>
    </source>
</evidence>
<accession>A0A0E9UKC9</accession>
<sequence length="64" mass="6831">MRVALTSPSSVPPALSQTPNSAPSSALSSLSRLVVIKLIHHRKSRSFICMDVGVSKRHCSKVSS</sequence>
<dbReference type="AlphaFoldDB" id="A0A0E9UKC9"/>
<protein>
    <submittedName>
        <fullName evidence="2">Uncharacterized protein</fullName>
    </submittedName>
</protein>
<feature type="region of interest" description="Disordered" evidence="1">
    <location>
        <begin position="1"/>
        <end position="27"/>
    </location>
</feature>
<name>A0A0E9UKC9_ANGAN</name>
<reference evidence="2" key="1">
    <citation type="submission" date="2014-11" db="EMBL/GenBank/DDBJ databases">
        <authorList>
            <person name="Amaro Gonzalez C."/>
        </authorList>
    </citation>
    <scope>NUCLEOTIDE SEQUENCE</scope>
</reference>
<dbReference type="EMBL" id="GBXM01042330">
    <property type="protein sequence ID" value="JAH66247.1"/>
    <property type="molecule type" value="Transcribed_RNA"/>
</dbReference>
<reference evidence="2" key="2">
    <citation type="journal article" date="2015" name="Fish Shellfish Immunol.">
        <title>Early steps in the European eel (Anguilla anguilla)-Vibrio vulnificus interaction in the gills: Role of the RtxA13 toxin.</title>
        <authorList>
            <person name="Callol A."/>
            <person name="Pajuelo D."/>
            <person name="Ebbesson L."/>
            <person name="Teles M."/>
            <person name="MacKenzie S."/>
            <person name="Amaro C."/>
        </authorList>
    </citation>
    <scope>NUCLEOTIDE SEQUENCE</scope>
</reference>
<evidence type="ECO:0000313" key="2">
    <source>
        <dbReference type="EMBL" id="JAH66247.1"/>
    </source>
</evidence>